<dbReference type="EMBL" id="GAMD01001713">
    <property type="protein sequence ID" value="JAA99877.1"/>
    <property type="molecule type" value="mRNA"/>
</dbReference>
<feature type="region of interest" description="Disordered" evidence="1">
    <location>
        <begin position="134"/>
        <end position="179"/>
    </location>
</feature>
<name>T1E9N3_ANOAQ</name>
<feature type="non-terminal residue" evidence="2">
    <location>
        <position position="1"/>
    </location>
</feature>
<reference evidence="2" key="1">
    <citation type="submission" date="2013-07" db="EMBL/GenBank/DDBJ databases">
        <title>Transcriptome sequencing and developmental regulation of gene expression in Anopheles aquasalis.</title>
        <authorList>
            <consortium name="Brazilian Malaria Network (MCT/CNPq/MS/SCTIE/DECIT/PRONEX 555648/2009-5) and Research Network on Bioactive Molecules from Arthropod Vectors (NAP-MOBIARVE"/>
            <consortium name="University of Sao Paulo)"/>
            <person name="Marinotti O."/>
            <person name="Ribeiro J.M.C."/>
            <person name="Costa-da-Silva A.L."/>
            <person name="Silva M.C.P."/>
            <person name="Lopes A.R."/>
            <person name="Barros M.S."/>
            <person name="Sa-Nunes A."/>
            <person name="Konjin B.B."/>
            <person name="Carvalho E."/>
            <person name="Suesdek L."/>
            <person name="Silva-Neto M.A.C."/>
            <person name="Capurro M.L."/>
        </authorList>
    </citation>
    <scope>NUCLEOTIDE SEQUENCE</scope>
    <source>
        <tissue evidence="2">Whole body</tissue>
    </source>
</reference>
<protein>
    <submittedName>
        <fullName evidence="2">Uncharacterized protein</fullName>
    </submittedName>
</protein>
<evidence type="ECO:0000313" key="2">
    <source>
        <dbReference type="EMBL" id="JAA99877.1"/>
    </source>
</evidence>
<feature type="non-terminal residue" evidence="2">
    <location>
        <position position="179"/>
    </location>
</feature>
<feature type="compositionally biased region" description="Polar residues" evidence="1">
    <location>
        <begin position="161"/>
        <end position="171"/>
    </location>
</feature>
<accession>T1E9N3</accession>
<proteinExistence type="evidence at transcript level"/>
<dbReference type="VEuPathDB" id="VectorBase:AAQUA_004014"/>
<sequence length="179" mass="19141">ASSSNLDSPLTEFFDVHQQTQSSRQMAATGPTSSSGTVMSSLHRAGVNASENPATTTGNWTSSVFRIAESSTSIIDGTNYTHKTSSNFDILQQQQQSISGAHSSLSHKRHWSATSSSSSSNLLYASDSTDELVESGTKRPCLSGTRIDDQQLNKENVGEGVTNSSVVTNSKADSRWMET</sequence>
<feature type="region of interest" description="Disordered" evidence="1">
    <location>
        <begin position="18"/>
        <end position="40"/>
    </location>
</feature>
<evidence type="ECO:0000256" key="1">
    <source>
        <dbReference type="SAM" id="MobiDB-lite"/>
    </source>
</evidence>
<organism evidence="2">
    <name type="scientific">Anopheles aquasalis</name>
    <name type="common">Malaria mosquito</name>
    <dbReference type="NCBI Taxonomy" id="42839"/>
    <lineage>
        <taxon>Eukaryota</taxon>
        <taxon>Metazoa</taxon>
        <taxon>Ecdysozoa</taxon>
        <taxon>Arthropoda</taxon>
        <taxon>Hexapoda</taxon>
        <taxon>Insecta</taxon>
        <taxon>Pterygota</taxon>
        <taxon>Neoptera</taxon>
        <taxon>Endopterygota</taxon>
        <taxon>Diptera</taxon>
        <taxon>Nematocera</taxon>
        <taxon>Culicoidea</taxon>
        <taxon>Culicidae</taxon>
        <taxon>Anophelinae</taxon>
        <taxon>Anopheles</taxon>
    </lineage>
</organism>
<dbReference type="AlphaFoldDB" id="T1E9N3"/>